<dbReference type="GO" id="GO:0004519">
    <property type="term" value="F:endonuclease activity"/>
    <property type="evidence" value="ECO:0007669"/>
    <property type="project" value="UniProtKB-KW"/>
</dbReference>
<dbReference type="CDD" id="cd00085">
    <property type="entry name" value="HNHc"/>
    <property type="match status" value="1"/>
</dbReference>
<gene>
    <name evidence="2" type="ORF">SAMEA1410922_00675</name>
</gene>
<evidence type="ECO:0000259" key="1">
    <source>
        <dbReference type="SMART" id="SM00507"/>
    </source>
</evidence>
<reference evidence="2 3" key="1">
    <citation type="submission" date="2019-05" db="EMBL/GenBank/DDBJ databases">
        <authorList>
            <consortium name="Pathogen Informatics"/>
        </authorList>
    </citation>
    <scope>NUCLEOTIDE SEQUENCE [LARGE SCALE GENOMIC DNA]</scope>
    <source>
        <strain evidence="2 3">NM319</strain>
    </source>
</reference>
<dbReference type="SMART" id="SM00507">
    <property type="entry name" value="HNHc"/>
    <property type="match status" value="1"/>
</dbReference>
<dbReference type="InterPro" id="IPR002711">
    <property type="entry name" value="HNH"/>
</dbReference>
<name>A0ABY6TIB1_9PAST</name>
<dbReference type="RefSeq" id="WP_135709513.1">
    <property type="nucleotide sequence ID" value="NZ_CABFKI010000003.1"/>
</dbReference>
<keyword evidence="3" id="KW-1185">Reference proteome</keyword>
<evidence type="ECO:0000313" key="2">
    <source>
        <dbReference type="EMBL" id="VTU06923.1"/>
    </source>
</evidence>
<keyword evidence="2" id="KW-0378">Hydrolase</keyword>
<organism evidence="2 3">
    <name type="scientific">Actinobacillus porcinus</name>
    <dbReference type="NCBI Taxonomy" id="51048"/>
    <lineage>
        <taxon>Bacteria</taxon>
        <taxon>Pseudomonadati</taxon>
        <taxon>Pseudomonadota</taxon>
        <taxon>Gammaproteobacteria</taxon>
        <taxon>Pasteurellales</taxon>
        <taxon>Pasteurellaceae</taxon>
        <taxon>Actinobacillus</taxon>
    </lineage>
</organism>
<keyword evidence="2" id="KW-0540">Nuclease</keyword>
<sequence length="374" mass="42784">MSKKTNVALLSRGIPSDLADSLSSNFTLSELQSKNISELKGLGLSDTQIESIAKTARSPIPSKTSIQVLIKSKYCCVICRNMNNPIIIHHIKPWSVSKDHSEENLVVLCLNCHSKVHSKSEIAKNITPSELLELKKSWEEQCLIEDTTYLLTLSQASCARWDWFNITRIRDFVTSNPEYINTESNVFKQLSKKEMIDYDNFLDMRKMQELAKPSHFTDFGDGSLAVQYLNSIVYNIINGMKFLDITPFLDREINILKGIIKSGQNIAFQGRFYFKNIDSEKKEAYYKKKGIKIKFVYDPYYCASSSSKYDSMMGNKLLTIFGRVIDINLDEDDIVNISLSCLVAGSFFQLHKDKYYYSNDPEEVNDSIDIEDVF</sequence>
<dbReference type="Gene3D" id="1.10.30.50">
    <property type="match status" value="1"/>
</dbReference>
<keyword evidence="2" id="KW-0255">Endonuclease</keyword>
<dbReference type="GeneID" id="86155079"/>
<evidence type="ECO:0000313" key="3">
    <source>
        <dbReference type="Proteomes" id="UP000308167"/>
    </source>
</evidence>
<dbReference type="Proteomes" id="UP000308167">
    <property type="component" value="Unassembled WGS sequence"/>
</dbReference>
<protein>
    <submittedName>
        <fullName evidence="2">HNH endonuclease</fullName>
    </submittedName>
</protein>
<accession>A0ABY6TIB1</accession>
<proteinExistence type="predicted"/>
<dbReference type="InterPro" id="IPR003615">
    <property type="entry name" value="HNH_nuc"/>
</dbReference>
<dbReference type="Pfam" id="PF01844">
    <property type="entry name" value="HNH"/>
    <property type="match status" value="1"/>
</dbReference>
<dbReference type="EMBL" id="CABFKI010000003">
    <property type="protein sequence ID" value="VTU06923.1"/>
    <property type="molecule type" value="Genomic_DNA"/>
</dbReference>
<feature type="domain" description="HNH nuclease" evidence="1">
    <location>
        <begin position="63"/>
        <end position="114"/>
    </location>
</feature>
<comment type="caution">
    <text evidence="2">The sequence shown here is derived from an EMBL/GenBank/DDBJ whole genome shotgun (WGS) entry which is preliminary data.</text>
</comment>